<proteinExistence type="predicted"/>
<accession>A0A2S9KDT5</accession>
<organism evidence="1 2">
    <name type="scientific">Malikia spinosa</name>
    <dbReference type="NCBI Taxonomy" id="86180"/>
    <lineage>
        <taxon>Bacteria</taxon>
        <taxon>Pseudomonadati</taxon>
        <taxon>Pseudomonadota</taxon>
        <taxon>Betaproteobacteria</taxon>
        <taxon>Burkholderiales</taxon>
        <taxon>Comamonadaceae</taxon>
        <taxon>Malikia</taxon>
    </lineage>
</organism>
<keyword evidence="2" id="KW-1185">Reference proteome</keyword>
<dbReference type="OrthoDB" id="9933994at2"/>
<gene>
    <name evidence="1" type="ORF">C6P61_10385</name>
</gene>
<comment type="caution">
    <text evidence="1">The sequence shown here is derived from an EMBL/GenBank/DDBJ whole genome shotgun (WGS) entry which is preliminary data.</text>
</comment>
<sequence>MQTNFLLGEIKLTPDARMKLKRVPLDLICRHAINEHGHITESEARRNARNMDLLGPIVSRYKADPTDPHSPNIVIYTRETWDETVVYLD</sequence>
<dbReference type="Proteomes" id="UP000238326">
    <property type="component" value="Unassembled WGS sequence"/>
</dbReference>
<protein>
    <submittedName>
        <fullName evidence="1">Uncharacterized protein</fullName>
    </submittedName>
</protein>
<reference evidence="1 2" key="1">
    <citation type="submission" date="2018-03" db="EMBL/GenBank/DDBJ databases">
        <title>Comparative genomics illustrates the genes involved in a hyperalkaliphilic mechanisms of Serpentinomonas isolated from highly-alkaline calcium-rich serpentinized springs.</title>
        <authorList>
            <person name="Suzuki S."/>
            <person name="Ishii S."/>
            <person name="Walworth N."/>
            <person name="Bird L."/>
            <person name="Kuenen J.G."/>
            <person name="Nealson K.H."/>
        </authorList>
    </citation>
    <scope>NUCLEOTIDE SEQUENCE [LARGE SCALE GENOMIC DNA]</scope>
    <source>
        <strain evidence="1 2">83</strain>
    </source>
</reference>
<dbReference type="AlphaFoldDB" id="A0A2S9KDT5"/>
<name>A0A2S9KDT5_9BURK</name>
<evidence type="ECO:0000313" key="1">
    <source>
        <dbReference type="EMBL" id="PRD68621.1"/>
    </source>
</evidence>
<evidence type="ECO:0000313" key="2">
    <source>
        <dbReference type="Proteomes" id="UP000238326"/>
    </source>
</evidence>
<dbReference type="RefSeq" id="WP_105729868.1">
    <property type="nucleotide sequence ID" value="NZ_DAIPCI010000058.1"/>
</dbReference>
<dbReference type="EMBL" id="PVLR01000026">
    <property type="protein sequence ID" value="PRD68621.1"/>
    <property type="molecule type" value="Genomic_DNA"/>
</dbReference>